<organism evidence="2 3">
    <name type="scientific">Pleurodeles waltl</name>
    <name type="common">Iberian ribbed newt</name>
    <dbReference type="NCBI Taxonomy" id="8319"/>
    <lineage>
        <taxon>Eukaryota</taxon>
        <taxon>Metazoa</taxon>
        <taxon>Chordata</taxon>
        <taxon>Craniata</taxon>
        <taxon>Vertebrata</taxon>
        <taxon>Euteleostomi</taxon>
        <taxon>Amphibia</taxon>
        <taxon>Batrachia</taxon>
        <taxon>Caudata</taxon>
        <taxon>Salamandroidea</taxon>
        <taxon>Salamandridae</taxon>
        <taxon>Pleurodelinae</taxon>
        <taxon>Pleurodeles</taxon>
    </lineage>
</organism>
<evidence type="ECO:0008006" key="4">
    <source>
        <dbReference type="Google" id="ProtNLM"/>
    </source>
</evidence>
<feature type="compositionally biased region" description="Polar residues" evidence="1">
    <location>
        <begin position="34"/>
        <end position="43"/>
    </location>
</feature>
<accession>A0AAV7RGR9</accession>
<dbReference type="Proteomes" id="UP001066276">
    <property type="component" value="Chromosome 5"/>
</dbReference>
<gene>
    <name evidence="2" type="ORF">NDU88_003216</name>
</gene>
<evidence type="ECO:0000256" key="1">
    <source>
        <dbReference type="SAM" id="MobiDB-lite"/>
    </source>
</evidence>
<sequence length="78" mass="7851">MVLASVDWGCGAGWDGASYTLQAVSTGPGAGSSAGVSRSQWRQWRSAGPTGHCARGGSMKSSDDGGSETRVTVRSGAM</sequence>
<keyword evidence="3" id="KW-1185">Reference proteome</keyword>
<reference evidence="2" key="1">
    <citation type="journal article" date="2022" name="bioRxiv">
        <title>Sequencing and chromosome-scale assembly of the giantPleurodeles waltlgenome.</title>
        <authorList>
            <person name="Brown T."/>
            <person name="Elewa A."/>
            <person name="Iarovenko S."/>
            <person name="Subramanian E."/>
            <person name="Araus A.J."/>
            <person name="Petzold A."/>
            <person name="Susuki M."/>
            <person name="Suzuki K.-i.T."/>
            <person name="Hayashi T."/>
            <person name="Toyoda A."/>
            <person name="Oliveira C."/>
            <person name="Osipova E."/>
            <person name="Leigh N.D."/>
            <person name="Simon A."/>
            <person name="Yun M.H."/>
        </authorList>
    </citation>
    <scope>NUCLEOTIDE SEQUENCE</scope>
    <source>
        <strain evidence="2">20211129_DDA</strain>
        <tissue evidence="2">Liver</tissue>
    </source>
</reference>
<comment type="caution">
    <text evidence="2">The sequence shown here is derived from an EMBL/GenBank/DDBJ whole genome shotgun (WGS) entry which is preliminary data.</text>
</comment>
<evidence type="ECO:0000313" key="3">
    <source>
        <dbReference type="Proteomes" id="UP001066276"/>
    </source>
</evidence>
<dbReference type="AlphaFoldDB" id="A0AAV7RGR9"/>
<proteinExistence type="predicted"/>
<name>A0AAV7RGR9_PLEWA</name>
<dbReference type="EMBL" id="JANPWB010000009">
    <property type="protein sequence ID" value="KAJ1150424.1"/>
    <property type="molecule type" value="Genomic_DNA"/>
</dbReference>
<evidence type="ECO:0000313" key="2">
    <source>
        <dbReference type="EMBL" id="KAJ1150424.1"/>
    </source>
</evidence>
<protein>
    <recommendedName>
        <fullName evidence="4">MHC class I antigen</fullName>
    </recommendedName>
</protein>
<feature type="region of interest" description="Disordered" evidence="1">
    <location>
        <begin position="23"/>
        <end position="78"/>
    </location>
</feature>